<feature type="transmembrane region" description="Helical" evidence="2">
    <location>
        <begin position="116"/>
        <end position="136"/>
    </location>
</feature>
<evidence type="ECO:0000256" key="1">
    <source>
        <dbReference type="SAM" id="MobiDB-lite"/>
    </source>
</evidence>
<keyword evidence="4" id="KW-1185">Reference proteome</keyword>
<organism evidence="3 4">
    <name type="scientific">Rotaria socialis</name>
    <dbReference type="NCBI Taxonomy" id="392032"/>
    <lineage>
        <taxon>Eukaryota</taxon>
        <taxon>Metazoa</taxon>
        <taxon>Spiralia</taxon>
        <taxon>Gnathifera</taxon>
        <taxon>Rotifera</taxon>
        <taxon>Eurotatoria</taxon>
        <taxon>Bdelloidea</taxon>
        <taxon>Philodinida</taxon>
        <taxon>Philodinidae</taxon>
        <taxon>Rotaria</taxon>
    </lineage>
</organism>
<feature type="non-terminal residue" evidence="3">
    <location>
        <position position="1"/>
    </location>
</feature>
<keyword evidence="2" id="KW-0472">Membrane</keyword>
<comment type="caution">
    <text evidence="3">The sequence shown here is derived from an EMBL/GenBank/DDBJ whole genome shotgun (WGS) entry which is preliminary data.</text>
</comment>
<dbReference type="AlphaFoldDB" id="A0A821FBY8"/>
<dbReference type="EMBL" id="CAJOBP010029390">
    <property type="protein sequence ID" value="CAF4646028.1"/>
    <property type="molecule type" value="Genomic_DNA"/>
</dbReference>
<name>A0A821FBY8_9BILA</name>
<proteinExistence type="predicted"/>
<reference evidence="3" key="1">
    <citation type="submission" date="2021-02" db="EMBL/GenBank/DDBJ databases">
        <authorList>
            <person name="Nowell W R."/>
        </authorList>
    </citation>
    <scope>NUCLEOTIDE SEQUENCE</scope>
</reference>
<sequence>MMRPNPKTLVRFFSEQGHQNNGYINEENETNKILPSSHKQYFPEPIEHDQPSKMNFFRQLSSQAEQKLQDLVISSVKSILEDKHDDAKINSHKPPHSIIETGQGSHREMKSGSQRFRWNLLFNLLVWLIVPLPFWIPFVSNKLAYYLLPSIQGLFVFMWTIIAILALKNAIILYVNRSRDFT</sequence>
<dbReference type="Proteomes" id="UP000663873">
    <property type="component" value="Unassembled WGS sequence"/>
</dbReference>
<keyword evidence="2" id="KW-1133">Transmembrane helix</keyword>
<feature type="transmembrane region" description="Helical" evidence="2">
    <location>
        <begin position="156"/>
        <end position="175"/>
    </location>
</feature>
<keyword evidence="2" id="KW-0812">Transmembrane</keyword>
<gene>
    <name evidence="3" type="ORF">UJA718_LOCUS33424</name>
</gene>
<feature type="non-terminal residue" evidence="3">
    <location>
        <position position="182"/>
    </location>
</feature>
<protein>
    <submittedName>
        <fullName evidence="3">Uncharacterized protein</fullName>
    </submittedName>
</protein>
<accession>A0A821FBY8</accession>
<evidence type="ECO:0000313" key="4">
    <source>
        <dbReference type="Proteomes" id="UP000663873"/>
    </source>
</evidence>
<evidence type="ECO:0000313" key="3">
    <source>
        <dbReference type="EMBL" id="CAF4646028.1"/>
    </source>
</evidence>
<evidence type="ECO:0000256" key="2">
    <source>
        <dbReference type="SAM" id="Phobius"/>
    </source>
</evidence>
<feature type="region of interest" description="Disordered" evidence="1">
    <location>
        <begin position="85"/>
        <end position="105"/>
    </location>
</feature>